<evidence type="ECO:0000313" key="5">
    <source>
        <dbReference type="Proteomes" id="UP001156660"/>
    </source>
</evidence>
<keyword evidence="5" id="KW-1185">Reference proteome</keyword>
<dbReference type="Proteomes" id="UP001156660">
    <property type="component" value="Unassembled WGS sequence"/>
</dbReference>
<reference evidence="2" key="4">
    <citation type="submission" date="2023-01" db="EMBL/GenBank/DDBJ databases">
        <title>Draft genome sequence of Aliivibrio sifiae strain NBRC 105001.</title>
        <authorList>
            <person name="Sun Q."/>
            <person name="Mori K."/>
        </authorList>
    </citation>
    <scope>NUCLEOTIDE SEQUENCE</scope>
    <source>
        <strain evidence="2">NBRC 105001</strain>
    </source>
</reference>
<keyword evidence="1" id="KW-0472">Membrane</keyword>
<reference evidence="2" key="1">
    <citation type="journal article" date="2014" name="Int. J. Syst. Evol. Microbiol.">
        <title>Complete genome of a new Firmicutes species belonging to the dominant human colonic microbiota ('Ruminococcus bicirculans') reveals two chromosomes and a selective capacity to utilize plant glucans.</title>
        <authorList>
            <consortium name="NISC Comparative Sequencing Program"/>
            <person name="Wegmann U."/>
            <person name="Louis P."/>
            <person name="Goesmann A."/>
            <person name="Henrissat B."/>
            <person name="Duncan S.H."/>
            <person name="Flint H.J."/>
        </authorList>
    </citation>
    <scope>NUCLEOTIDE SEQUENCE</scope>
    <source>
        <strain evidence="2">NBRC 105001</strain>
    </source>
</reference>
<evidence type="ECO:0000313" key="3">
    <source>
        <dbReference type="EMBL" id="PQJ87063.1"/>
    </source>
</evidence>
<proteinExistence type="predicted"/>
<reference evidence="3 4" key="2">
    <citation type="submission" date="2016-12" db="EMBL/GenBank/DDBJ databases">
        <title>Diversity of luminous bacteria.</title>
        <authorList>
            <person name="Yoshizawa S."/>
            <person name="Kogure K."/>
        </authorList>
    </citation>
    <scope>NUCLEOTIDE SEQUENCE [LARGE SCALE GENOMIC DNA]</scope>
    <source>
        <strain evidence="3 4">NBRC 105001</strain>
    </source>
</reference>
<dbReference type="Proteomes" id="UP000239273">
    <property type="component" value="Unassembled WGS sequence"/>
</dbReference>
<dbReference type="EMBL" id="BSOU01000002">
    <property type="protein sequence ID" value="GLR73804.1"/>
    <property type="molecule type" value="Genomic_DNA"/>
</dbReference>
<evidence type="ECO:0000313" key="4">
    <source>
        <dbReference type="Proteomes" id="UP000239273"/>
    </source>
</evidence>
<name>A0A2S7X6T1_9GAMM</name>
<comment type="caution">
    <text evidence="3">The sequence shown here is derived from an EMBL/GenBank/DDBJ whole genome shotgun (WGS) entry which is preliminary data.</text>
</comment>
<reference evidence="5" key="3">
    <citation type="journal article" date="2019" name="Int. J. Syst. Evol. Microbiol.">
        <title>The Global Catalogue of Microorganisms (GCM) 10K type strain sequencing project: providing services to taxonomists for standard genome sequencing and annotation.</title>
        <authorList>
            <consortium name="The Broad Institute Genomics Platform"/>
            <consortium name="The Broad Institute Genome Sequencing Center for Infectious Disease"/>
            <person name="Wu L."/>
            <person name="Ma J."/>
        </authorList>
    </citation>
    <scope>NUCLEOTIDE SEQUENCE [LARGE SCALE GENOMIC DNA]</scope>
    <source>
        <strain evidence="5">NBRC 105001</strain>
    </source>
</reference>
<feature type="transmembrane region" description="Helical" evidence="1">
    <location>
        <begin position="38"/>
        <end position="56"/>
    </location>
</feature>
<accession>A0A2S7X6T1</accession>
<gene>
    <name evidence="3" type="ORF">BTO23_13100</name>
    <name evidence="2" type="ORF">GCM10007855_06780</name>
</gene>
<dbReference type="AlphaFoldDB" id="A0A2S7X6T1"/>
<sequence length="72" mass="8057">MWGSTRDIWNRKAAIALGSFTSYSTAIAEESHDDVQDIPALLAVYILISLMVIIELKLATNFNDNSNYYSLT</sequence>
<keyword evidence="1" id="KW-0812">Transmembrane</keyword>
<evidence type="ECO:0000256" key="1">
    <source>
        <dbReference type="SAM" id="Phobius"/>
    </source>
</evidence>
<dbReference type="EMBL" id="MSCP01000002">
    <property type="protein sequence ID" value="PQJ87063.1"/>
    <property type="molecule type" value="Genomic_DNA"/>
</dbReference>
<evidence type="ECO:0000313" key="2">
    <source>
        <dbReference type="EMBL" id="GLR73804.1"/>
    </source>
</evidence>
<keyword evidence="1" id="KW-1133">Transmembrane helix</keyword>
<protein>
    <submittedName>
        <fullName evidence="3">Uncharacterized protein</fullName>
    </submittedName>
</protein>
<organism evidence="3 4">
    <name type="scientific">Aliivibrio sifiae</name>
    <dbReference type="NCBI Taxonomy" id="566293"/>
    <lineage>
        <taxon>Bacteria</taxon>
        <taxon>Pseudomonadati</taxon>
        <taxon>Pseudomonadota</taxon>
        <taxon>Gammaproteobacteria</taxon>
        <taxon>Vibrionales</taxon>
        <taxon>Vibrionaceae</taxon>
        <taxon>Aliivibrio</taxon>
    </lineage>
</organism>